<dbReference type="InterPro" id="IPR022100">
    <property type="entry name" value="WDHD1/CFT4_beta-prop_2nd"/>
</dbReference>
<dbReference type="AlphaFoldDB" id="A0AAD5TFD8"/>
<feature type="domain" description="WDHD1/CFT4 second beta-propeller" evidence="7">
    <location>
        <begin position="440"/>
        <end position="718"/>
    </location>
</feature>
<feature type="region of interest" description="Disordered" evidence="6">
    <location>
        <begin position="989"/>
        <end position="1083"/>
    </location>
</feature>
<evidence type="ECO:0000256" key="1">
    <source>
        <dbReference type="ARBA" id="ARBA00004123"/>
    </source>
</evidence>
<comment type="subcellular location">
    <subcellularLocation>
        <location evidence="1">Nucleus</location>
    </subcellularLocation>
</comment>
<feature type="region of interest" description="Disordered" evidence="6">
    <location>
        <begin position="726"/>
        <end position="747"/>
    </location>
</feature>
<feature type="compositionally biased region" description="Acidic residues" evidence="6">
    <location>
        <begin position="339"/>
        <end position="348"/>
    </location>
</feature>
<keyword evidence="11" id="KW-1185">Reference proteome</keyword>
<protein>
    <recommendedName>
        <fullName evidence="12">Minichromosome loss protein Mcl1 middle region domain-containing protein</fullName>
    </recommendedName>
</protein>
<dbReference type="InterPro" id="IPR015943">
    <property type="entry name" value="WD40/YVTN_repeat-like_dom_sf"/>
</dbReference>
<evidence type="ECO:0000256" key="6">
    <source>
        <dbReference type="SAM" id="MobiDB-lite"/>
    </source>
</evidence>
<keyword evidence="2 5" id="KW-0853">WD repeat</keyword>
<feature type="compositionally biased region" description="Low complexity" evidence="6">
    <location>
        <begin position="729"/>
        <end position="739"/>
    </location>
</feature>
<dbReference type="GO" id="GO:0006281">
    <property type="term" value="P:DNA repair"/>
    <property type="evidence" value="ECO:0007669"/>
    <property type="project" value="TreeGrafter"/>
</dbReference>
<reference evidence="10" key="1">
    <citation type="submission" date="2020-05" db="EMBL/GenBank/DDBJ databases">
        <title>Phylogenomic resolution of chytrid fungi.</title>
        <authorList>
            <person name="Stajich J.E."/>
            <person name="Amses K."/>
            <person name="Simmons R."/>
            <person name="Seto K."/>
            <person name="Myers J."/>
            <person name="Bonds A."/>
            <person name="Quandt C.A."/>
            <person name="Barry K."/>
            <person name="Liu P."/>
            <person name="Grigoriev I."/>
            <person name="Longcore J.E."/>
            <person name="James T.Y."/>
        </authorList>
    </citation>
    <scope>NUCLEOTIDE SEQUENCE</scope>
    <source>
        <strain evidence="10">JEL0379</strain>
    </source>
</reference>
<dbReference type="InterPro" id="IPR036322">
    <property type="entry name" value="WD40_repeat_dom_sf"/>
</dbReference>
<evidence type="ECO:0000259" key="9">
    <source>
        <dbReference type="Pfam" id="PF24817"/>
    </source>
</evidence>
<feature type="region of interest" description="Disordered" evidence="6">
    <location>
        <begin position="882"/>
        <end position="904"/>
    </location>
</feature>
<dbReference type="GO" id="GO:0003682">
    <property type="term" value="F:chromatin binding"/>
    <property type="evidence" value="ECO:0007669"/>
    <property type="project" value="TreeGrafter"/>
</dbReference>
<evidence type="ECO:0000256" key="3">
    <source>
        <dbReference type="ARBA" id="ARBA00022737"/>
    </source>
</evidence>
<name>A0AAD5TFD8_9FUNG</name>
<feature type="repeat" description="WD" evidence="5">
    <location>
        <begin position="148"/>
        <end position="183"/>
    </location>
</feature>
<feature type="compositionally biased region" description="Acidic residues" evidence="6">
    <location>
        <begin position="365"/>
        <end position="374"/>
    </location>
</feature>
<dbReference type="GO" id="GO:0043596">
    <property type="term" value="C:nuclear replication fork"/>
    <property type="evidence" value="ECO:0007669"/>
    <property type="project" value="TreeGrafter"/>
</dbReference>
<evidence type="ECO:0000259" key="8">
    <source>
        <dbReference type="Pfam" id="PF20946"/>
    </source>
</evidence>
<dbReference type="SMART" id="SM00320">
    <property type="entry name" value="WD40"/>
    <property type="match status" value="5"/>
</dbReference>
<feature type="repeat" description="WD" evidence="5">
    <location>
        <begin position="245"/>
        <end position="276"/>
    </location>
</feature>
<dbReference type="PANTHER" id="PTHR19932">
    <property type="entry name" value="WD REPEAT AND HMG-BOX DNA BINDING PROTEIN"/>
    <property type="match status" value="1"/>
</dbReference>
<proteinExistence type="predicted"/>
<dbReference type="GO" id="GO:0006261">
    <property type="term" value="P:DNA-templated DNA replication"/>
    <property type="evidence" value="ECO:0007669"/>
    <property type="project" value="TreeGrafter"/>
</dbReference>
<evidence type="ECO:0008006" key="12">
    <source>
        <dbReference type="Google" id="ProtNLM"/>
    </source>
</evidence>
<dbReference type="PROSITE" id="PS50082">
    <property type="entry name" value="WD_REPEATS_2"/>
    <property type="match status" value="2"/>
</dbReference>
<dbReference type="InterPro" id="IPR057646">
    <property type="entry name" value="WD40_WDHD1_1st"/>
</dbReference>
<dbReference type="PROSITE" id="PS00678">
    <property type="entry name" value="WD_REPEATS_1"/>
    <property type="match status" value="1"/>
</dbReference>
<organism evidence="10 11">
    <name type="scientific">Geranomyces variabilis</name>
    <dbReference type="NCBI Taxonomy" id="109894"/>
    <lineage>
        <taxon>Eukaryota</taxon>
        <taxon>Fungi</taxon>
        <taxon>Fungi incertae sedis</taxon>
        <taxon>Chytridiomycota</taxon>
        <taxon>Chytridiomycota incertae sedis</taxon>
        <taxon>Chytridiomycetes</taxon>
        <taxon>Spizellomycetales</taxon>
        <taxon>Powellomycetaceae</taxon>
        <taxon>Geranomyces</taxon>
    </lineage>
</organism>
<dbReference type="InterPro" id="IPR001680">
    <property type="entry name" value="WD40_rpt"/>
</dbReference>
<dbReference type="InterPro" id="IPR011048">
    <property type="entry name" value="Haem_d1_sf"/>
</dbReference>
<evidence type="ECO:0000256" key="4">
    <source>
        <dbReference type="ARBA" id="ARBA00023242"/>
    </source>
</evidence>
<dbReference type="Proteomes" id="UP001212152">
    <property type="component" value="Unassembled WGS sequence"/>
</dbReference>
<evidence type="ECO:0000256" key="2">
    <source>
        <dbReference type="ARBA" id="ARBA00022574"/>
    </source>
</evidence>
<dbReference type="GO" id="GO:0000278">
    <property type="term" value="P:mitotic cell cycle"/>
    <property type="evidence" value="ECO:0007669"/>
    <property type="project" value="TreeGrafter"/>
</dbReference>
<dbReference type="InterPro" id="IPR019775">
    <property type="entry name" value="WD40_repeat_CS"/>
</dbReference>
<evidence type="ECO:0000256" key="5">
    <source>
        <dbReference type="PROSITE-ProRule" id="PRU00221"/>
    </source>
</evidence>
<evidence type="ECO:0000313" key="10">
    <source>
        <dbReference type="EMBL" id="KAJ3174688.1"/>
    </source>
</evidence>
<dbReference type="Pfam" id="PF24817">
    <property type="entry name" value="WD40_WDHD1_1st"/>
    <property type="match status" value="1"/>
</dbReference>
<dbReference type="Pfam" id="PF20946">
    <property type="entry name" value="Ctf4_C"/>
    <property type="match status" value="1"/>
</dbReference>
<evidence type="ECO:0000313" key="11">
    <source>
        <dbReference type="Proteomes" id="UP001212152"/>
    </source>
</evidence>
<evidence type="ECO:0000259" key="7">
    <source>
        <dbReference type="Pfam" id="PF12341"/>
    </source>
</evidence>
<feature type="region of interest" description="Disordered" evidence="6">
    <location>
        <begin position="339"/>
        <end position="383"/>
    </location>
</feature>
<dbReference type="SUPFAM" id="SSF50978">
    <property type="entry name" value="WD40 repeat-like"/>
    <property type="match status" value="1"/>
</dbReference>
<dbReference type="Pfam" id="PF12341">
    <property type="entry name" value="Mcl1_mid"/>
    <property type="match status" value="1"/>
</dbReference>
<sequence>MSLLAKLQPRVVHARGFTDVAFSPDGSRVLSVGDDATLRIVSTESVRDEDDDGLDDAVVAAHHKGAITCLSVKGSYVVTGSEDQAVNLYDGATGRLQTMLLRCTLTVRAVALRPGRHGPHKSQWVAIASDELDIRLVDLGDITNVVEVKGHKRGLKSLAFSPTGDYLVSAGCDANLNVWDLHTIDGKPKLARSLGSIIGESEPEANEYCRIAWHPSGKRFAVPGKLGEVAIIEAITWKHIFSLREQNRSDPITLLAWSPTGAYLAAASTKGRLCIWHPDDDKKTPCVTDQAHARLTGFSWHPVKHDLCLTDELGRMVYWRDAVSASDLEKSALTKMFDDDSMDIDDDVPPLPGQSTRKANRDPEMPSDIDDDDETTVKGSAGADDFVVDDDGAGYAGPLEKPGELRRYHEKGRRQVIRDIENEFGTSRILGSMAAIDAQEAFQPGATPLKKDRRYLAFNMVGVIYTIDASTHHNVNVEFHDRSIRPFHFTDYHNYSIGALASSGACFASTGTAGNPSKIFYRALDTWAANADWTIHLGDHESVLSLAITSKGPVAATSNRFLRFFSHSGLQTFVLSMPGRVVTMAAQGDWLIVIYHAGGVYHGDQNLAYMLYDCKTRTTVKKDGVPLSAGATLTWAGISELGLPATYDSAGVLRSLLPHSDFAWVPVLDSRTLRGDTQNWYWPVEVLDATLMCVVCKAGDKHPGHPRPLLTDVPLQAPFLELGPSHPSPGATLTGTTPAVPAPPVPPAAQEEKLFRASLLATHLRAQAAADGIDKEKELVRKDVEIDKIVVGLVLAACREEKVQRALDLCNTLRTMKAIDGAIKIAVINRLPALAERMNLVKEHRMRTAATADRASERVRDARSGANDFDHWRAAEMLSQLPSPKALPSPRASRTELNSLRNRSARSTRDLDIINPAVQLAETEEIEVRDVSPPPLDPPARAIKRGNPFAAVPKRVAMPKPSPVGKASMQPSAGSVFDGLREATAKKVIEDLKPPPAKRKHNQSTLFASLRGKVPEKPTEDLDEGDEQTRGKRRRATSEQDNSPVDDGDRDDDMPLLAAPRAAPIDDTMLMEESEKFGDAGYNQQLKTAPQRSLATANGGKASSVPLSRFRFAAKSAE</sequence>
<feature type="domain" description="WDHD1 first WD40" evidence="9">
    <location>
        <begin position="10"/>
        <end position="316"/>
    </location>
</feature>
<accession>A0AAD5TFD8</accession>
<comment type="caution">
    <text evidence="10">The sequence shown here is derived from an EMBL/GenBank/DDBJ whole genome shotgun (WGS) entry which is preliminary data.</text>
</comment>
<feature type="domain" description="WDHD1/CFT4 helical bundle" evidence="8">
    <location>
        <begin position="749"/>
        <end position="847"/>
    </location>
</feature>
<dbReference type="PROSITE" id="PS50294">
    <property type="entry name" value="WD_REPEATS_REGION"/>
    <property type="match status" value="1"/>
</dbReference>
<dbReference type="Gene3D" id="2.130.10.10">
    <property type="entry name" value="YVTN repeat-like/Quinoprotein amine dehydrogenase"/>
    <property type="match status" value="2"/>
</dbReference>
<dbReference type="EMBL" id="JADGJQ010000061">
    <property type="protein sequence ID" value="KAJ3174688.1"/>
    <property type="molecule type" value="Genomic_DNA"/>
</dbReference>
<keyword evidence="4" id="KW-0539">Nucleus</keyword>
<dbReference type="PANTHER" id="PTHR19932:SF10">
    <property type="entry name" value="WD REPEAT AND HMG-BOX DNA-BINDING PROTEIN 1"/>
    <property type="match status" value="1"/>
</dbReference>
<dbReference type="SUPFAM" id="SSF51004">
    <property type="entry name" value="C-terminal (heme d1) domain of cytochrome cd1-nitrite reductase"/>
    <property type="match status" value="1"/>
</dbReference>
<keyword evidence="3" id="KW-0677">Repeat</keyword>
<feature type="compositionally biased region" description="Acidic residues" evidence="6">
    <location>
        <begin position="1044"/>
        <end position="1054"/>
    </location>
</feature>
<gene>
    <name evidence="10" type="ORF">HDU87_006937</name>
</gene>
<dbReference type="InterPro" id="IPR048591">
    <property type="entry name" value="WDHD1/CFT4_hel"/>
</dbReference>